<sequence>MGDDDCGECSMELPVDGDFASCSQCKKGYHFDCTTISESSWRSYGAERRKGWKCAYCSDKNRKIRSTQATKAGDGGDRWDEVFKRFDDFETKIDKKLKDFEDNLNFYGEKVEMAAKTMKELEQKLVMMEKRLEKTEGENKELKTRVRSMEIQMNELDQRDYNNKIEITGIKNVNVNVTTVVETIFEKAGITSGEIQHREEKVTKGSESSAAKTSIVVHFKSQDERNKALGKMKTQKVYMKLGSSVNQDSSYVFINEALCPAYKKLFYEVNRVKKDKRLAFLWVKDGKILLKKTENSSVLKISCGEDLGKI</sequence>
<dbReference type="SUPFAM" id="SSF57997">
    <property type="entry name" value="Tropomyosin"/>
    <property type="match status" value="1"/>
</dbReference>
<dbReference type="AlphaFoldDB" id="A0A8D8U134"/>
<evidence type="ECO:0000313" key="7">
    <source>
        <dbReference type="EMBL" id="CAG6696539.1"/>
    </source>
</evidence>
<dbReference type="InterPro" id="IPR011011">
    <property type="entry name" value="Znf_FYVE_PHD"/>
</dbReference>
<feature type="domain" description="PHD-type" evidence="6">
    <location>
        <begin position="3"/>
        <end position="60"/>
    </location>
</feature>
<dbReference type="EMBL" id="HBUF01329121">
    <property type="protein sequence ID" value="CAG6696539.1"/>
    <property type="molecule type" value="Transcribed_RNA"/>
</dbReference>
<organism evidence="7">
    <name type="scientific">Cacopsylla melanoneura</name>
    <dbReference type="NCBI Taxonomy" id="428564"/>
    <lineage>
        <taxon>Eukaryota</taxon>
        <taxon>Metazoa</taxon>
        <taxon>Ecdysozoa</taxon>
        <taxon>Arthropoda</taxon>
        <taxon>Hexapoda</taxon>
        <taxon>Insecta</taxon>
        <taxon>Pterygota</taxon>
        <taxon>Neoptera</taxon>
        <taxon>Paraneoptera</taxon>
        <taxon>Hemiptera</taxon>
        <taxon>Sternorrhyncha</taxon>
        <taxon>Psylloidea</taxon>
        <taxon>Psyllidae</taxon>
        <taxon>Psyllinae</taxon>
        <taxon>Cacopsylla</taxon>
    </lineage>
</organism>
<dbReference type="GO" id="GO:0008270">
    <property type="term" value="F:zinc ion binding"/>
    <property type="evidence" value="ECO:0007669"/>
    <property type="project" value="UniProtKB-KW"/>
</dbReference>
<evidence type="ECO:0000259" key="6">
    <source>
        <dbReference type="PROSITE" id="PS50016"/>
    </source>
</evidence>
<dbReference type="InterPro" id="IPR013083">
    <property type="entry name" value="Znf_RING/FYVE/PHD"/>
</dbReference>
<evidence type="ECO:0000256" key="4">
    <source>
        <dbReference type="PROSITE-ProRule" id="PRU00146"/>
    </source>
</evidence>
<dbReference type="Gene3D" id="1.20.5.340">
    <property type="match status" value="1"/>
</dbReference>
<proteinExistence type="predicted"/>
<evidence type="ECO:0000256" key="3">
    <source>
        <dbReference type="ARBA" id="ARBA00022833"/>
    </source>
</evidence>
<name>A0A8D8U134_9HEMI</name>
<keyword evidence="3" id="KW-0862">Zinc</keyword>
<dbReference type="PROSITE" id="PS50016">
    <property type="entry name" value="ZF_PHD_2"/>
    <property type="match status" value="1"/>
</dbReference>
<evidence type="ECO:0000256" key="1">
    <source>
        <dbReference type="ARBA" id="ARBA00022723"/>
    </source>
</evidence>
<keyword evidence="2 4" id="KW-0863">Zinc-finger</keyword>
<dbReference type="SUPFAM" id="SSF57903">
    <property type="entry name" value="FYVE/PHD zinc finger"/>
    <property type="match status" value="1"/>
</dbReference>
<accession>A0A8D8U134</accession>
<dbReference type="InterPro" id="IPR001965">
    <property type="entry name" value="Znf_PHD"/>
</dbReference>
<dbReference type="Pfam" id="PF25298">
    <property type="entry name" value="Baculo_FP_2nd"/>
    <property type="match status" value="1"/>
</dbReference>
<keyword evidence="1" id="KW-0479">Metal-binding</keyword>
<feature type="coiled-coil region" evidence="5">
    <location>
        <begin position="104"/>
        <end position="159"/>
    </location>
</feature>
<evidence type="ECO:0000256" key="5">
    <source>
        <dbReference type="SAM" id="Coils"/>
    </source>
</evidence>
<protein>
    <recommendedName>
        <fullName evidence="6">PHD-type domain-containing protein</fullName>
    </recommendedName>
</protein>
<dbReference type="InterPro" id="IPR057251">
    <property type="entry name" value="FP_C"/>
</dbReference>
<dbReference type="SMART" id="SM00249">
    <property type="entry name" value="PHD"/>
    <property type="match status" value="1"/>
</dbReference>
<dbReference type="Gene3D" id="3.30.40.10">
    <property type="entry name" value="Zinc/RING finger domain, C3HC4 (zinc finger)"/>
    <property type="match status" value="1"/>
</dbReference>
<dbReference type="InterPro" id="IPR019787">
    <property type="entry name" value="Znf_PHD-finger"/>
</dbReference>
<evidence type="ECO:0000256" key="2">
    <source>
        <dbReference type="ARBA" id="ARBA00022771"/>
    </source>
</evidence>
<reference evidence="7" key="1">
    <citation type="submission" date="2021-05" db="EMBL/GenBank/DDBJ databases">
        <authorList>
            <person name="Alioto T."/>
            <person name="Alioto T."/>
            <person name="Gomez Garrido J."/>
        </authorList>
    </citation>
    <scope>NUCLEOTIDE SEQUENCE</scope>
</reference>
<keyword evidence="5" id="KW-0175">Coiled coil</keyword>